<dbReference type="PROSITE" id="PS50181">
    <property type="entry name" value="FBOX"/>
    <property type="match status" value="1"/>
</dbReference>
<dbReference type="InterPro" id="IPR032675">
    <property type="entry name" value="LRR_dom_sf"/>
</dbReference>
<dbReference type="AlphaFoldDB" id="A0A0F7ZKI1"/>
<evidence type="ECO:0000259" key="1">
    <source>
        <dbReference type="PROSITE" id="PS50181"/>
    </source>
</evidence>
<accession>A0A0F7ZKI1</accession>
<reference evidence="2 3" key="1">
    <citation type="journal article" date="2014" name="Genome Biol. Evol.">
        <title>Comparative genomics and transcriptomics analyses reveal divergent lifestyle features of nematode endoparasitic fungus Hirsutella minnesotensis.</title>
        <authorList>
            <person name="Lai Y."/>
            <person name="Liu K."/>
            <person name="Zhang X."/>
            <person name="Zhang X."/>
            <person name="Li K."/>
            <person name="Wang N."/>
            <person name="Shu C."/>
            <person name="Wu Y."/>
            <person name="Wang C."/>
            <person name="Bushley K.E."/>
            <person name="Xiang M."/>
            <person name="Liu X."/>
        </authorList>
    </citation>
    <scope>NUCLEOTIDE SEQUENCE [LARGE SCALE GENOMIC DNA]</scope>
    <source>
        <strain evidence="2 3">3608</strain>
    </source>
</reference>
<dbReference type="SUPFAM" id="SSF81383">
    <property type="entry name" value="F-box domain"/>
    <property type="match status" value="1"/>
</dbReference>
<keyword evidence="3" id="KW-1185">Reference proteome</keyword>
<dbReference type="OrthoDB" id="4191831at2759"/>
<name>A0A0F7ZKI1_9HYPO</name>
<dbReference type="Pfam" id="PF00646">
    <property type="entry name" value="F-box"/>
    <property type="match status" value="1"/>
</dbReference>
<organism evidence="2 3">
    <name type="scientific">Hirsutella minnesotensis 3608</name>
    <dbReference type="NCBI Taxonomy" id="1043627"/>
    <lineage>
        <taxon>Eukaryota</taxon>
        <taxon>Fungi</taxon>
        <taxon>Dikarya</taxon>
        <taxon>Ascomycota</taxon>
        <taxon>Pezizomycotina</taxon>
        <taxon>Sordariomycetes</taxon>
        <taxon>Hypocreomycetidae</taxon>
        <taxon>Hypocreales</taxon>
        <taxon>Ophiocordycipitaceae</taxon>
        <taxon>Hirsutella</taxon>
    </lineage>
</organism>
<dbReference type="Proteomes" id="UP000054481">
    <property type="component" value="Unassembled WGS sequence"/>
</dbReference>
<gene>
    <name evidence="2" type="ORF">HIM_05460</name>
</gene>
<dbReference type="InterPro" id="IPR036047">
    <property type="entry name" value="F-box-like_dom_sf"/>
</dbReference>
<sequence length="450" mass="50558">MASTSLADLPRDLLFNVLDLIPFADLRSLSTVNKHIRALTEPRLYSAVKARWALHHTPPVVLLLRSILDRPELCRHIRALHLEGEGFRENRELKEPPAFPLPAASITKASELILSTGVPHARLWINELQSGTVDAVVATLLATLPNLTSLHLDPNFTVKSRLVGKMLTCALCEPLGQYELPTFRNLNHVTFSPRAKEYRHPDVNNTTDVLPLFYLPKIQFLTLSMDNPTTFAWPAHTPAPSSLTSLEIYRLREARIGSLLSVLGGLKRLHWHWFYSPALDQGVSNAIVELDTVATALNRVRDTLTDLTIEAETQANLLVGDYDPPELEIRGSLNAMAYLGKLRRLCIPWVFLMGFSESSARLRDPLPPSLELLILTGDLDEHDDWEWDDDSIISAMKSELENQALSLPANLRRIILPVPLPCGKLTKEMEEEIKRIGANANLELEWSTWN</sequence>
<evidence type="ECO:0000313" key="3">
    <source>
        <dbReference type="Proteomes" id="UP000054481"/>
    </source>
</evidence>
<feature type="domain" description="F-box" evidence="1">
    <location>
        <begin position="3"/>
        <end position="48"/>
    </location>
</feature>
<dbReference type="EMBL" id="KQ030519">
    <property type="protein sequence ID" value="KJZ75266.1"/>
    <property type="molecule type" value="Genomic_DNA"/>
</dbReference>
<protein>
    <recommendedName>
        <fullName evidence="1">F-box domain-containing protein</fullName>
    </recommendedName>
</protein>
<evidence type="ECO:0000313" key="2">
    <source>
        <dbReference type="EMBL" id="KJZ75266.1"/>
    </source>
</evidence>
<dbReference type="InterPro" id="IPR001810">
    <property type="entry name" value="F-box_dom"/>
</dbReference>
<dbReference type="Gene3D" id="3.80.10.10">
    <property type="entry name" value="Ribonuclease Inhibitor"/>
    <property type="match status" value="1"/>
</dbReference>
<proteinExistence type="predicted"/>